<dbReference type="SUPFAM" id="SSF47954">
    <property type="entry name" value="Cyclin-like"/>
    <property type="match status" value="2"/>
</dbReference>
<evidence type="ECO:0008006" key="6">
    <source>
        <dbReference type="Google" id="ProtNLM"/>
    </source>
</evidence>
<proteinExistence type="predicted"/>
<comment type="caution">
    <text evidence="4">The sequence shown here is derived from an EMBL/GenBank/DDBJ whole genome shotgun (WGS) entry which is preliminary data.</text>
</comment>
<name>A0A8S1EQU5_9PELO</name>
<accession>A0A8S1EQU5</accession>
<evidence type="ECO:0000259" key="2">
    <source>
        <dbReference type="Pfam" id="PF00134"/>
    </source>
</evidence>
<dbReference type="PANTHER" id="PTHR10177">
    <property type="entry name" value="CYCLINS"/>
    <property type="match status" value="1"/>
</dbReference>
<feature type="domain" description="Cyclin N-terminal" evidence="2">
    <location>
        <begin position="278"/>
        <end position="379"/>
    </location>
</feature>
<evidence type="ECO:0000313" key="4">
    <source>
        <dbReference type="EMBL" id="CAB3403296.1"/>
    </source>
</evidence>
<reference evidence="4 5" key="1">
    <citation type="submission" date="2020-04" db="EMBL/GenBank/DDBJ databases">
        <authorList>
            <person name="Laetsch R D."/>
            <person name="Stevens L."/>
            <person name="Kumar S."/>
            <person name="Blaxter L. M."/>
        </authorList>
    </citation>
    <scope>NUCLEOTIDE SEQUENCE [LARGE SCALE GENOMIC DNA]</scope>
</reference>
<organism evidence="4 5">
    <name type="scientific">Caenorhabditis bovis</name>
    <dbReference type="NCBI Taxonomy" id="2654633"/>
    <lineage>
        <taxon>Eukaryota</taxon>
        <taxon>Metazoa</taxon>
        <taxon>Ecdysozoa</taxon>
        <taxon>Nematoda</taxon>
        <taxon>Chromadorea</taxon>
        <taxon>Rhabditida</taxon>
        <taxon>Rhabditina</taxon>
        <taxon>Rhabditomorpha</taxon>
        <taxon>Rhabditoidea</taxon>
        <taxon>Rhabditidae</taxon>
        <taxon>Peloderinae</taxon>
        <taxon>Caenorhabditis</taxon>
    </lineage>
</organism>
<sequence>MFQLDSWYSVLFEVMIVGFSLYNSLRMTRWWETVRAGAVAATIGNRAPSVEKLYGLDKNNNTKNNNNIKNEDNVKTSLSSFDLDDTSTTAATFESEQLEDQFAFLDGYVPPPAKRVKLSIKDINEIATSKNNFTVYKFSPISERSEETTSTITNESPCAKNASADVTLISEGDIEEVNNPASSNTTKFIPNTPSNNSLSVIKECSFLLDFHTNVADMKEKLSKVFCSDLDIFEMYHIARNRDHDDPIRVPASLLMKETGVAHLEDCRVSDDDLERNCSAADRRRVLLDLIAKRRGLRITEHTIHLAAAILDKCLQMFLVETATLQQLAVISFVVASKLEEIDCLSIRDAIVCNLITGIEIKSLCRLERFVLKALSYRVNYSTPLTFANFMLVFLNAKNSVINMTHYILELGLLHVALRAYYSPEVAHAAVCLAFALDKMNPRDSCKCLSEAERRLNRLTEIEPGATRRIMNVLVEQYELASNEKHEIYVEYERVERDSVSLRTIDKSLKREVSRRNEPTRE</sequence>
<dbReference type="Pfam" id="PF00134">
    <property type="entry name" value="Cyclin_N"/>
    <property type="match status" value="1"/>
</dbReference>
<gene>
    <name evidence="4" type="ORF">CBOVIS_LOCUS5793</name>
</gene>
<feature type="domain" description="Cyclin C-terminal" evidence="3">
    <location>
        <begin position="382"/>
        <end position="500"/>
    </location>
</feature>
<dbReference type="InterPro" id="IPR006671">
    <property type="entry name" value="Cyclin_N"/>
</dbReference>
<dbReference type="InterPro" id="IPR039361">
    <property type="entry name" value="Cyclin"/>
</dbReference>
<evidence type="ECO:0000256" key="1">
    <source>
        <dbReference type="ARBA" id="ARBA00023127"/>
    </source>
</evidence>
<dbReference type="EMBL" id="CADEPM010000003">
    <property type="protein sequence ID" value="CAB3403296.1"/>
    <property type="molecule type" value="Genomic_DNA"/>
</dbReference>
<evidence type="ECO:0000313" key="5">
    <source>
        <dbReference type="Proteomes" id="UP000494206"/>
    </source>
</evidence>
<protein>
    <recommendedName>
        <fullName evidence="6">Cyclin N-terminal domain-containing protein</fullName>
    </recommendedName>
</protein>
<keyword evidence="1" id="KW-0195">Cyclin</keyword>
<dbReference type="CDD" id="cd20537">
    <property type="entry name" value="CYCLIN_CCNO-like_rpt2"/>
    <property type="match status" value="1"/>
</dbReference>
<dbReference type="OrthoDB" id="5590282at2759"/>
<dbReference type="Pfam" id="PF02984">
    <property type="entry name" value="Cyclin_C"/>
    <property type="match status" value="1"/>
</dbReference>
<keyword evidence="5" id="KW-1185">Reference proteome</keyword>
<dbReference type="InterPro" id="IPR004367">
    <property type="entry name" value="Cyclin_C-dom"/>
</dbReference>
<dbReference type="InterPro" id="IPR036915">
    <property type="entry name" value="Cyclin-like_sf"/>
</dbReference>
<dbReference type="Gene3D" id="1.10.472.10">
    <property type="entry name" value="Cyclin-like"/>
    <property type="match status" value="2"/>
</dbReference>
<dbReference type="Proteomes" id="UP000494206">
    <property type="component" value="Unassembled WGS sequence"/>
</dbReference>
<evidence type="ECO:0000259" key="3">
    <source>
        <dbReference type="Pfam" id="PF02984"/>
    </source>
</evidence>
<dbReference type="AlphaFoldDB" id="A0A8S1EQU5"/>